<dbReference type="GO" id="GO:0004252">
    <property type="term" value="F:serine-type endopeptidase activity"/>
    <property type="evidence" value="ECO:0007669"/>
    <property type="project" value="InterPro"/>
</dbReference>
<dbReference type="AlphaFoldDB" id="A0A1H9Q7U4"/>
<feature type="domain" description="Peptidase S54 rhomboid" evidence="6">
    <location>
        <begin position="58"/>
        <end position="191"/>
    </location>
</feature>
<dbReference type="STRING" id="64702.SAMN05443377_102183"/>
<dbReference type="Proteomes" id="UP000198815">
    <property type="component" value="Unassembled WGS sequence"/>
</dbReference>
<comment type="subcellular location">
    <subcellularLocation>
        <location evidence="1">Membrane</location>
        <topology evidence="1">Multi-pass membrane protein</topology>
    </subcellularLocation>
</comment>
<keyword evidence="7" id="KW-0378">Hydrolase</keyword>
<proteinExistence type="predicted"/>
<evidence type="ECO:0000256" key="1">
    <source>
        <dbReference type="ARBA" id="ARBA00004141"/>
    </source>
</evidence>
<gene>
    <name evidence="7" type="ORF">SAMN05443377_102183</name>
</gene>
<evidence type="ECO:0000313" key="8">
    <source>
        <dbReference type="Proteomes" id="UP000198815"/>
    </source>
</evidence>
<dbReference type="SUPFAM" id="SSF144091">
    <property type="entry name" value="Rhomboid-like"/>
    <property type="match status" value="1"/>
</dbReference>
<dbReference type="InterPro" id="IPR035952">
    <property type="entry name" value="Rhomboid-like_sf"/>
</dbReference>
<evidence type="ECO:0000256" key="4">
    <source>
        <dbReference type="ARBA" id="ARBA00023136"/>
    </source>
</evidence>
<evidence type="ECO:0000259" key="6">
    <source>
        <dbReference type="Pfam" id="PF01694"/>
    </source>
</evidence>
<feature type="transmembrane region" description="Helical" evidence="5">
    <location>
        <begin position="120"/>
        <end position="136"/>
    </location>
</feature>
<dbReference type="EMBL" id="FOGZ01000002">
    <property type="protein sequence ID" value="SER56524.1"/>
    <property type="molecule type" value="Genomic_DNA"/>
</dbReference>
<dbReference type="GO" id="GO:0006508">
    <property type="term" value="P:proteolysis"/>
    <property type="evidence" value="ECO:0007669"/>
    <property type="project" value="UniProtKB-KW"/>
</dbReference>
<feature type="transmembrane region" description="Helical" evidence="5">
    <location>
        <begin position="20"/>
        <end position="40"/>
    </location>
</feature>
<dbReference type="PANTHER" id="PTHR43066:SF11">
    <property type="entry name" value="PEPTIDASE S54 RHOMBOID DOMAIN-CONTAINING PROTEIN"/>
    <property type="match status" value="1"/>
</dbReference>
<protein>
    <submittedName>
        <fullName evidence="7">Membrane associated serine protease, rhomboid family</fullName>
    </submittedName>
</protein>
<dbReference type="GO" id="GO:0016020">
    <property type="term" value="C:membrane"/>
    <property type="evidence" value="ECO:0007669"/>
    <property type="project" value="UniProtKB-SubCell"/>
</dbReference>
<evidence type="ECO:0000256" key="5">
    <source>
        <dbReference type="SAM" id="Phobius"/>
    </source>
</evidence>
<accession>A0A1H9Q7U4</accession>
<reference evidence="7 8" key="1">
    <citation type="submission" date="2016-10" db="EMBL/GenBank/DDBJ databases">
        <authorList>
            <person name="de Groot N.N."/>
        </authorList>
    </citation>
    <scope>NUCLEOTIDE SEQUENCE [LARGE SCALE GENOMIC DNA]</scope>
    <source>
        <strain evidence="7 8">DSM 16859</strain>
    </source>
</reference>
<feature type="transmembrane region" description="Helical" evidence="5">
    <location>
        <begin position="96"/>
        <end position="114"/>
    </location>
</feature>
<name>A0A1H9Q7U4_9ACTN</name>
<dbReference type="Pfam" id="PF01694">
    <property type="entry name" value="Rhomboid"/>
    <property type="match status" value="1"/>
</dbReference>
<feature type="transmembrane region" description="Helical" evidence="5">
    <location>
        <begin position="148"/>
        <end position="166"/>
    </location>
</feature>
<sequence length="193" mass="20817">MSELDRRYAGRVELSRPGPAAVTMISITAVMWVVQFFNAAMGGALDFYGIHALWPSGLLGIVTAPFLHGSWEHLMSNSLPLLVLGWLTLLGGTRQWIRASLVIMVCSGLFAWTFSPPGSLTIGASGIVFGYLSYLLSRGLVTRRIRDILLAVIVFAVYGSVLWGVLPGQYGVSWQAHLGGALGGVLAATRLRR</sequence>
<dbReference type="Gene3D" id="1.20.1540.10">
    <property type="entry name" value="Rhomboid-like"/>
    <property type="match status" value="1"/>
</dbReference>
<dbReference type="InterPro" id="IPR022764">
    <property type="entry name" value="Peptidase_S54_rhomboid_dom"/>
</dbReference>
<keyword evidence="4 5" id="KW-0472">Membrane</keyword>
<evidence type="ECO:0000256" key="3">
    <source>
        <dbReference type="ARBA" id="ARBA00022989"/>
    </source>
</evidence>
<dbReference type="PANTHER" id="PTHR43066">
    <property type="entry name" value="RHOMBOID-RELATED PROTEIN"/>
    <property type="match status" value="1"/>
</dbReference>
<feature type="transmembrane region" description="Helical" evidence="5">
    <location>
        <begin position="73"/>
        <end position="89"/>
    </location>
</feature>
<organism evidence="7 8">
    <name type="scientific">Propionibacterium cyclohexanicum</name>
    <dbReference type="NCBI Taxonomy" id="64702"/>
    <lineage>
        <taxon>Bacteria</taxon>
        <taxon>Bacillati</taxon>
        <taxon>Actinomycetota</taxon>
        <taxon>Actinomycetes</taxon>
        <taxon>Propionibacteriales</taxon>
        <taxon>Propionibacteriaceae</taxon>
        <taxon>Propionibacterium</taxon>
    </lineage>
</organism>
<feature type="transmembrane region" description="Helical" evidence="5">
    <location>
        <begin position="47"/>
        <end position="67"/>
    </location>
</feature>
<evidence type="ECO:0000313" key="7">
    <source>
        <dbReference type="EMBL" id="SER56524.1"/>
    </source>
</evidence>
<keyword evidence="7" id="KW-0645">Protease</keyword>
<evidence type="ECO:0000256" key="2">
    <source>
        <dbReference type="ARBA" id="ARBA00022692"/>
    </source>
</evidence>
<keyword evidence="2 5" id="KW-0812">Transmembrane</keyword>
<keyword evidence="8" id="KW-1185">Reference proteome</keyword>
<keyword evidence="3 5" id="KW-1133">Transmembrane helix</keyword>